<dbReference type="AlphaFoldDB" id="A0A9J7KKH6"/>
<sequence>MDRKGSGAVGIITDHQNGTYTATFRLLWEGEVTIKIQLVHPRQAIDLKERIKRLYPIDLVTFQRRYIVGNGTIRTKCNVDPAIFKKTSAVCNYSDPHAGAWWYCVKPVNVSCNTSGYHGRYGYNNVKGGQLYDSFSSQTGWQQCLKGKTLYFMGDSTIRQWWEHLVRIINMTETHIPEAIHATGPLLARDPVNNITANFLIHGPPLRGSIKTFLIKYVANAIDEIEGGPNDVVGITMWAHFVSYPVEVYTKRMEAVRAAIQRLLHRSPETLVVIKAANACHGDEITFGYWLAYKLDLIMRDMFRGMNVVLVDTWEMTHAQHWHKDILHPPGDIIVQELEFFCSFICPL</sequence>
<proteinExistence type="predicted"/>
<evidence type="ECO:0000313" key="2">
    <source>
        <dbReference type="Proteomes" id="UP000001554"/>
    </source>
</evidence>
<dbReference type="OMA" id="FPHPANV"/>
<dbReference type="Pfam" id="PF24536">
    <property type="entry name" value="NXPE4_C"/>
    <property type="match status" value="1"/>
</dbReference>
<evidence type="ECO:0000313" key="3">
    <source>
        <dbReference type="RefSeq" id="XP_035663418.1"/>
    </source>
</evidence>
<dbReference type="RefSeq" id="XP_035663418.1">
    <property type="nucleotide sequence ID" value="XM_035807525.1"/>
</dbReference>
<dbReference type="Proteomes" id="UP000001554">
    <property type="component" value="Chromosome 19"/>
</dbReference>
<dbReference type="Pfam" id="PF06312">
    <property type="entry name" value="Neurexophilin"/>
    <property type="match status" value="1"/>
</dbReference>
<name>A0A9J7KKH6_BRAFL</name>
<dbReference type="InterPro" id="IPR057106">
    <property type="entry name" value="NXPE4_C"/>
</dbReference>
<dbReference type="PANTHER" id="PTHR16165">
    <property type="entry name" value="NXPE FAMILY MEMBER"/>
    <property type="match status" value="1"/>
</dbReference>
<organism evidence="2 3">
    <name type="scientific">Branchiostoma floridae</name>
    <name type="common">Florida lancelet</name>
    <name type="synonym">Amphioxus</name>
    <dbReference type="NCBI Taxonomy" id="7739"/>
    <lineage>
        <taxon>Eukaryota</taxon>
        <taxon>Metazoa</taxon>
        <taxon>Chordata</taxon>
        <taxon>Cephalochordata</taxon>
        <taxon>Leptocardii</taxon>
        <taxon>Amphioxiformes</taxon>
        <taxon>Branchiostomatidae</taxon>
        <taxon>Branchiostoma</taxon>
    </lineage>
</organism>
<dbReference type="KEGG" id="bfo:118407106"/>
<accession>A0A9J7KKH6</accession>
<evidence type="ECO:0000259" key="1">
    <source>
        <dbReference type="Pfam" id="PF24536"/>
    </source>
</evidence>
<keyword evidence="2" id="KW-1185">Reference proteome</keyword>
<reference evidence="3" key="2">
    <citation type="submission" date="2025-08" db="UniProtKB">
        <authorList>
            <consortium name="RefSeq"/>
        </authorList>
    </citation>
    <scope>IDENTIFICATION</scope>
    <source>
        <strain evidence="3">S238N-H82</strain>
        <tissue evidence="3">Testes</tissue>
    </source>
</reference>
<feature type="domain" description="NXPE C-terminal" evidence="1">
    <location>
        <begin position="136"/>
        <end position="346"/>
    </location>
</feature>
<dbReference type="PANTHER" id="PTHR16165:SF5">
    <property type="entry name" value="NXPE FAMILY MEMBER 3"/>
    <property type="match status" value="1"/>
</dbReference>
<gene>
    <name evidence="3" type="primary">LOC118407106</name>
</gene>
<dbReference type="InterPro" id="IPR026845">
    <property type="entry name" value="NXPH/NXPE"/>
</dbReference>
<protein>
    <submittedName>
        <fullName evidence="3">NXPE family member 3-like</fullName>
    </submittedName>
</protein>
<dbReference type="OrthoDB" id="5950832at2759"/>
<reference evidence="2" key="1">
    <citation type="journal article" date="2020" name="Nat. Ecol. Evol.">
        <title>Deeply conserved synteny resolves early events in vertebrate evolution.</title>
        <authorList>
            <person name="Simakov O."/>
            <person name="Marletaz F."/>
            <person name="Yue J.X."/>
            <person name="O'Connell B."/>
            <person name="Jenkins J."/>
            <person name="Brandt A."/>
            <person name="Calef R."/>
            <person name="Tung C.H."/>
            <person name="Huang T.K."/>
            <person name="Schmutz J."/>
            <person name="Satoh N."/>
            <person name="Yu J.K."/>
            <person name="Putnam N.H."/>
            <person name="Green R.E."/>
            <person name="Rokhsar D.S."/>
        </authorList>
    </citation>
    <scope>NUCLEOTIDE SEQUENCE [LARGE SCALE GENOMIC DNA]</scope>
    <source>
        <strain evidence="2">S238N-H82</strain>
    </source>
</reference>
<dbReference type="GeneID" id="118407106"/>